<evidence type="ECO:0000313" key="2">
    <source>
        <dbReference type="Proteomes" id="UP001500620"/>
    </source>
</evidence>
<dbReference type="EMBL" id="BAABAT010000002">
    <property type="protein sequence ID" value="GAA4245049.1"/>
    <property type="molecule type" value="Genomic_DNA"/>
</dbReference>
<sequence>MTRADLPPGTQACQAAHAAFDFAFEHPDAASGWHSTSNTLVLLAARDELALGWLCDDAAEAGHRLVRVHEPDLGGALTAAALEPAAHRLLARLPLLGSRGGEIS</sequence>
<evidence type="ECO:0008006" key="3">
    <source>
        <dbReference type="Google" id="ProtNLM"/>
    </source>
</evidence>
<evidence type="ECO:0000313" key="1">
    <source>
        <dbReference type="EMBL" id="GAA4245049.1"/>
    </source>
</evidence>
<name>A0ABP8CYU3_9ACTN</name>
<dbReference type="InterPro" id="IPR023476">
    <property type="entry name" value="Pep_tRNA_hydro_II_dom_sf"/>
</dbReference>
<protein>
    <recommendedName>
        <fullName evidence="3">Aminoacyl-tRNA hydrolase</fullName>
    </recommendedName>
</protein>
<reference evidence="2" key="1">
    <citation type="journal article" date="2019" name="Int. J. Syst. Evol. Microbiol.">
        <title>The Global Catalogue of Microorganisms (GCM) 10K type strain sequencing project: providing services to taxonomists for standard genome sequencing and annotation.</title>
        <authorList>
            <consortium name="The Broad Institute Genomics Platform"/>
            <consortium name="The Broad Institute Genome Sequencing Center for Infectious Disease"/>
            <person name="Wu L."/>
            <person name="Ma J."/>
        </authorList>
    </citation>
    <scope>NUCLEOTIDE SEQUENCE [LARGE SCALE GENOMIC DNA]</scope>
    <source>
        <strain evidence="2">JCM 17441</strain>
    </source>
</reference>
<dbReference type="SUPFAM" id="SSF102462">
    <property type="entry name" value="Peptidyl-tRNA hydrolase II"/>
    <property type="match status" value="1"/>
</dbReference>
<dbReference type="Proteomes" id="UP001500620">
    <property type="component" value="Unassembled WGS sequence"/>
</dbReference>
<dbReference type="RefSeq" id="WP_345121832.1">
    <property type="nucleotide sequence ID" value="NZ_BAABAT010000002.1"/>
</dbReference>
<proteinExistence type="predicted"/>
<keyword evidence="2" id="KW-1185">Reference proteome</keyword>
<accession>A0ABP8CYU3</accession>
<comment type="caution">
    <text evidence="1">The sequence shown here is derived from an EMBL/GenBank/DDBJ whole genome shotgun (WGS) entry which is preliminary data.</text>
</comment>
<gene>
    <name evidence="1" type="ORF">GCM10022255_010750</name>
</gene>
<organism evidence="1 2">
    <name type="scientific">Dactylosporangium darangshiense</name>
    <dbReference type="NCBI Taxonomy" id="579108"/>
    <lineage>
        <taxon>Bacteria</taxon>
        <taxon>Bacillati</taxon>
        <taxon>Actinomycetota</taxon>
        <taxon>Actinomycetes</taxon>
        <taxon>Micromonosporales</taxon>
        <taxon>Micromonosporaceae</taxon>
        <taxon>Dactylosporangium</taxon>
    </lineage>
</organism>